<evidence type="ECO:0000313" key="12">
    <source>
        <dbReference type="Proteomes" id="UP000253919"/>
    </source>
</evidence>
<keyword evidence="8 9" id="KW-0472">Membrane</keyword>
<dbReference type="PANTHER" id="PTHR30413">
    <property type="entry name" value="INNER MEMBRANE TRANSPORT PERMEASE"/>
    <property type="match status" value="1"/>
</dbReference>
<dbReference type="GO" id="GO:0043190">
    <property type="term" value="C:ATP-binding cassette (ABC) transporter complex"/>
    <property type="evidence" value="ECO:0007669"/>
    <property type="project" value="InterPro"/>
</dbReference>
<dbReference type="PANTHER" id="PTHR30413:SF8">
    <property type="entry name" value="TRANSPORT PERMEASE PROTEIN"/>
    <property type="match status" value="1"/>
</dbReference>
<keyword evidence="5" id="KW-0997">Cell inner membrane</keyword>
<evidence type="ECO:0000256" key="4">
    <source>
        <dbReference type="ARBA" id="ARBA00022475"/>
    </source>
</evidence>
<dbReference type="PRINTS" id="PR00164">
    <property type="entry name" value="ABC2TRNSPORT"/>
</dbReference>
<keyword evidence="6 9" id="KW-0812">Transmembrane</keyword>
<dbReference type="InterPro" id="IPR000412">
    <property type="entry name" value="ABC_2_transport"/>
</dbReference>
<evidence type="ECO:0000313" key="11">
    <source>
        <dbReference type="EMBL" id="RDC66105.1"/>
    </source>
</evidence>
<keyword evidence="12" id="KW-1185">Reference proteome</keyword>
<evidence type="ECO:0000256" key="2">
    <source>
        <dbReference type="ARBA" id="ARBA00007783"/>
    </source>
</evidence>
<evidence type="ECO:0000256" key="3">
    <source>
        <dbReference type="ARBA" id="ARBA00022448"/>
    </source>
</evidence>
<dbReference type="PROSITE" id="PS51012">
    <property type="entry name" value="ABC_TM2"/>
    <property type="match status" value="1"/>
</dbReference>
<comment type="subcellular location">
    <subcellularLocation>
        <location evidence="1">Cell inner membrane</location>
        <topology evidence="1">Multi-pass membrane protein</topology>
    </subcellularLocation>
    <subcellularLocation>
        <location evidence="9">Cell membrane</location>
        <topology evidence="9">Multi-pass membrane protein</topology>
    </subcellularLocation>
</comment>
<dbReference type="GO" id="GO:0140359">
    <property type="term" value="F:ABC-type transporter activity"/>
    <property type="evidence" value="ECO:0007669"/>
    <property type="project" value="InterPro"/>
</dbReference>
<comment type="caution">
    <text evidence="9">Lacks conserved residue(s) required for the propagation of feature annotation.</text>
</comment>
<protein>
    <recommendedName>
        <fullName evidence="9">Transport permease protein</fullName>
    </recommendedName>
</protein>
<gene>
    <name evidence="11" type="ORF">AHMF7616_04736</name>
</gene>
<keyword evidence="7 9" id="KW-1133">Transmembrane helix</keyword>
<dbReference type="Pfam" id="PF01061">
    <property type="entry name" value="ABC2_membrane"/>
    <property type="match status" value="1"/>
</dbReference>
<dbReference type="InterPro" id="IPR047817">
    <property type="entry name" value="ABC2_TM_bact-type"/>
</dbReference>
<evidence type="ECO:0000259" key="10">
    <source>
        <dbReference type="PROSITE" id="PS51012"/>
    </source>
</evidence>
<comment type="similarity">
    <text evidence="2 9">Belongs to the ABC-2 integral membrane protein family.</text>
</comment>
<keyword evidence="4 9" id="KW-1003">Cell membrane</keyword>
<evidence type="ECO:0000256" key="6">
    <source>
        <dbReference type="ARBA" id="ARBA00022692"/>
    </source>
</evidence>
<evidence type="ECO:0000256" key="1">
    <source>
        <dbReference type="ARBA" id="ARBA00004429"/>
    </source>
</evidence>
<evidence type="ECO:0000256" key="8">
    <source>
        <dbReference type="ARBA" id="ARBA00023136"/>
    </source>
</evidence>
<feature type="domain" description="ABC transmembrane type-2" evidence="10">
    <location>
        <begin position="16"/>
        <end position="242"/>
    </location>
</feature>
<keyword evidence="3 9" id="KW-0813">Transport</keyword>
<dbReference type="Proteomes" id="UP000253919">
    <property type="component" value="Unassembled WGS sequence"/>
</dbReference>
<feature type="transmembrane region" description="Helical" evidence="9">
    <location>
        <begin position="96"/>
        <end position="118"/>
    </location>
</feature>
<dbReference type="AlphaFoldDB" id="A0A369QR05"/>
<feature type="transmembrane region" description="Helical" evidence="9">
    <location>
        <begin position="130"/>
        <end position="155"/>
    </location>
</feature>
<feature type="transmembrane region" description="Helical" evidence="9">
    <location>
        <begin position="15"/>
        <end position="36"/>
    </location>
</feature>
<evidence type="ECO:0000256" key="5">
    <source>
        <dbReference type="ARBA" id="ARBA00022519"/>
    </source>
</evidence>
<organism evidence="11 12">
    <name type="scientific">Adhaeribacter pallidiroseus</name>
    <dbReference type="NCBI Taxonomy" id="2072847"/>
    <lineage>
        <taxon>Bacteria</taxon>
        <taxon>Pseudomonadati</taxon>
        <taxon>Bacteroidota</taxon>
        <taxon>Cytophagia</taxon>
        <taxon>Cytophagales</taxon>
        <taxon>Hymenobacteraceae</taxon>
        <taxon>Adhaeribacter</taxon>
    </lineage>
</organism>
<dbReference type="EMBL" id="QASA01000001">
    <property type="protein sequence ID" value="RDC66105.1"/>
    <property type="molecule type" value="Genomic_DNA"/>
</dbReference>
<evidence type="ECO:0000256" key="9">
    <source>
        <dbReference type="RuleBase" id="RU361157"/>
    </source>
</evidence>
<accession>A0A369QR05</accession>
<sequence>MFVKRDFVSLYKQTILGPLWFIIQPILTTFMFVVIFDKVAGIPTNGIPSTLFYLSGLVIWNYFSTCLNTTSNTFAANAGIFGKVYFPRLIVPLSSVFSALISFGIQMGILIVLISYYYFVLKVNIHFNYYVFFIPFLLLIIAALGLGLGIIISSLTTKYRDLVFVVTFGVQLLMYATPIIYPLSFLSGQYKTFILANPIAPIVEVFRYSLLGVGEFNAWYISYSVVFTIITLAIGVLIFNKVEKSFMDVI</sequence>
<evidence type="ECO:0000256" key="7">
    <source>
        <dbReference type="ARBA" id="ARBA00022989"/>
    </source>
</evidence>
<dbReference type="GO" id="GO:0015920">
    <property type="term" value="P:lipopolysaccharide transport"/>
    <property type="evidence" value="ECO:0007669"/>
    <property type="project" value="TreeGrafter"/>
</dbReference>
<reference evidence="11 12" key="1">
    <citation type="submission" date="2018-04" db="EMBL/GenBank/DDBJ databases">
        <title>Adhaeribacter sp. HMF7616 genome sequencing and assembly.</title>
        <authorList>
            <person name="Kang H."/>
            <person name="Kang J."/>
            <person name="Cha I."/>
            <person name="Kim H."/>
            <person name="Joh K."/>
        </authorList>
    </citation>
    <scope>NUCLEOTIDE SEQUENCE [LARGE SCALE GENOMIC DNA]</scope>
    <source>
        <strain evidence="11 12">HMF7616</strain>
    </source>
</reference>
<feature type="transmembrane region" description="Helical" evidence="9">
    <location>
        <begin position="162"/>
        <end position="181"/>
    </location>
</feature>
<feature type="transmembrane region" description="Helical" evidence="9">
    <location>
        <begin position="218"/>
        <end position="239"/>
    </location>
</feature>
<dbReference type="InterPro" id="IPR013525">
    <property type="entry name" value="ABC2_TM"/>
</dbReference>
<comment type="caution">
    <text evidence="11">The sequence shown here is derived from an EMBL/GenBank/DDBJ whole genome shotgun (WGS) entry which is preliminary data.</text>
</comment>
<name>A0A369QR05_9BACT</name>
<proteinExistence type="inferred from homology"/>